<reference evidence="1 2" key="1">
    <citation type="submission" date="2019-02" db="EMBL/GenBank/DDBJ databases">
        <title>Deep-cultivation of Planctomycetes and their phenomic and genomic characterization uncovers novel biology.</title>
        <authorList>
            <person name="Wiegand S."/>
            <person name="Jogler M."/>
            <person name="Boedeker C."/>
            <person name="Pinto D."/>
            <person name="Vollmers J."/>
            <person name="Rivas-Marin E."/>
            <person name="Kohn T."/>
            <person name="Peeters S.H."/>
            <person name="Heuer A."/>
            <person name="Rast P."/>
            <person name="Oberbeckmann S."/>
            <person name="Bunk B."/>
            <person name="Jeske O."/>
            <person name="Meyerdierks A."/>
            <person name="Storesund J.E."/>
            <person name="Kallscheuer N."/>
            <person name="Luecker S."/>
            <person name="Lage O.M."/>
            <person name="Pohl T."/>
            <person name="Merkel B.J."/>
            <person name="Hornburger P."/>
            <person name="Mueller R.-W."/>
            <person name="Bruemmer F."/>
            <person name="Labrenz M."/>
            <person name="Spormann A.M."/>
            <person name="Op Den Camp H."/>
            <person name="Overmann J."/>
            <person name="Amann R."/>
            <person name="Jetten M.S.M."/>
            <person name="Mascher T."/>
            <person name="Medema M.H."/>
            <person name="Devos D.P."/>
            <person name="Kaster A.-K."/>
            <person name="Ovreas L."/>
            <person name="Rohde M."/>
            <person name="Galperin M.Y."/>
            <person name="Jogler C."/>
        </authorList>
    </citation>
    <scope>NUCLEOTIDE SEQUENCE [LARGE SCALE GENOMIC DNA]</scope>
    <source>
        <strain evidence="1 2">Pan54</strain>
    </source>
</reference>
<accession>A0A5C5XGN5</accession>
<comment type="caution">
    <text evidence="1">The sequence shown here is derived from an EMBL/GenBank/DDBJ whole genome shotgun (WGS) entry which is preliminary data.</text>
</comment>
<dbReference type="EMBL" id="SJPG01000001">
    <property type="protein sequence ID" value="TWT61974.1"/>
    <property type="molecule type" value="Genomic_DNA"/>
</dbReference>
<protein>
    <submittedName>
        <fullName evidence="1">Uncharacterized protein</fullName>
    </submittedName>
</protein>
<keyword evidence="2" id="KW-1185">Reference proteome</keyword>
<dbReference type="Proteomes" id="UP000316095">
    <property type="component" value="Unassembled WGS sequence"/>
</dbReference>
<dbReference type="RefSeq" id="WP_165441764.1">
    <property type="nucleotide sequence ID" value="NZ_SJPG01000001.1"/>
</dbReference>
<organism evidence="1 2">
    <name type="scientific">Rubinisphaera italica</name>
    <dbReference type="NCBI Taxonomy" id="2527969"/>
    <lineage>
        <taxon>Bacteria</taxon>
        <taxon>Pseudomonadati</taxon>
        <taxon>Planctomycetota</taxon>
        <taxon>Planctomycetia</taxon>
        <taxon>Planctomycetales</taxon>
        <taxon>Planctomycetaceae</taxon>
        <taxon>Rubinisphaera</taxon>
    </lineage>
</organism>
<proteinExistence type="predicted"/>
<gene>
    <name evidence="1" type="ORF">Pan54_27120</name>
</gene>
<sequence length="53" mass="5978">MLHLDLEVGKSIEIDGYTVTVLDIQDDEVFFQIDDPSTEDQVALIGDCVRLPR</sequence>
<dbReference type="AlphaFoldDB" id="A0A5C5XGN5"/>
<evidence type="ECO:0000313" key="2">
    <source>
        <dbReference type="Proteomes" id="UP000316095"/>
    </source>
</evidence>
<evidence type="ECO:0000313" key="1">
    <source>
        <dbReference type="EMBL" id="TWT61974.1"/>
    </source>
</evidence>
<name>A0A5C5XGN5_9PLAN</name>